<dbReference type="SUPFAM" id="SSF57903">
    <property type="entry name" value="FYVE/PHD zinc finger"/>
    <property type="match status" value="1"/>
</dbReference>
<dbReference type="InterPro" id="IPR000409">
    <property type="entry name" value="BEACH_dom"/>
</dbReference>
<dbReference type="PANTHER" id="PTHR13743:SF146">
    <property type="entry name" value="WD REPEAT AND FYVE DOMAIN-CONTAINING PROTEIN 3"/>
    <property type="match status" value="1"/>
</dbReference>
<evidence type="ECO:0000259" key="3">
    <source>
        <dbReference type="PROSITE" id="PS50197"/>
    </source>
</evidence>
<dbReference type="SUPFAM" id="SSF50729">
    <property type="entry name" value="PH domain-like"/>
    <property type="match status" value="1"/>
</dbReference>
<dbReference type="InterPro" id="IPR050865">
    <property type="entry name" value="BEACH_Domain"/>
</dbReference>
<dbReference type="InterPro" id="IPR011011">
    <property type="entry name" value="Znf_FYVE_PHD"/>
</dbReference>
<dbReference type="EMBL" id="JAPDMZ010000133">
    <property type="protein sequence ID" value="KAK0548551.1"/>
    <property type="molecule type" value="Genomic_DNA"/>
</dbReference>
<comment type="caution">
    <text evidence="5">The sequence shown here is derived from an EMBL/GenBank/DDBJ whole genome shotgun (WGS) entry which is preliminary data.</text>
</comment>
<feature type="region of interest" description="Disordered" evidence="2">
    <location>
        <begin position="488"/>
        <end position="522"/>
    </location>
</feature>
<dbReference type="InterPro" id="IPR011993">
    <property type="entry name" value="PH-like_dom_sf"/>
</dbReference>
<feature type="domain" description="BEACH" evidence="3">
    <location>
        <begin position="2112"/>
        <end position="2406"/>
    </location>
</feature>
<evidence type="ECO:0000259" key="4">
    <source>
        <dbReference type="PROSITE" id="PS51783"/>
    </source>
</evidence>
<dbReference type="Gene3D" id="1.10.1540.10">
    <property type="entry name" value="BEACH domain"/>
    <property type="match status" value="1"/>
</dbReference>
<dbReference type="InterPro" id="IPR036322">
    <property type="entry name" value="WD40_repeat_dom_sf"/>
</dbReference>
<proteinExistence type="predicted"/>
<dbReference type="SUPFAM" id="SSF81837">
    <property type="entry name" value="BEACH domain"/>
    <property type="match status" value="1"/>
</dbReference>
<reference evidence="5" key="1">
    <citation type="journal article" date="2023" name="PhytoFront">
        <title>Draft Genome Resources of Seven Strains of Tilletia horrida, Causal Agent of Kernel Smut of Rice.</title>
        <authorList>
            <person name="Khanal S."/>
            <person name="Antony Babu S."/>
            <person name="Zhou X.G."/>
        </authorList>
    </citation>
    <scope>NUCLEOTIDE SEQUENCE</scope>
    <source>
        <strain evidence="5">TX6</strain>
    </source>
</reference>
<evidence type="ECO:0000313" key="6">
    <source>
        <dbReference type="Proteomes" id="UP001176517"/>
    </source>
</evidence>
<accession>A0AAN6GSW8</accession>
<dbReference type="PROSITE" id="PS50082">
    <property type="entry name" value="WD_REPEATS_2"/>
    <property type="match status" value="1"/>
</dbReference>
<protein>
    <submittedName>
        <fullName evidence="5">Beige protein-like 1</fullName>
    </submittedName>
</protein>
<evidence type="ECO:0000256" key="1">
    <source>
        <dbReference type="PROSITE-ProRule" id="PRU00221"/>
    </source>
</evidence>
<feature type="repeat" description="WD" evidence="1">
    <location>
        <begin position="2540"/>
        <end position="2581"/>
    </location>
</feature>
<dbReference type="SMART" id="SM01026">
    <property type="entry name" value="Beach"/>
    <property type="match status" value="1"/>
</dbReference>
<gene>
    <name evidence="5" type="primary">BPH1</name>
    <name evidence="5" type="ORF">OC846_004441</name>
</gene>
<sequence>MSQLTRAEAAAGDAVREFSSLLEPASQTTAARVVEAANALAGNRDALRHIAYTSAGTALVERIEELALDLSDVGRGDEAEQQLLGLVSLAERAMDFGGLSPTALRVLLRTVKTLLHHTLGAELLPLVKATGPVSAPQRKRQSQLSSDSHSADPAQNRARQSAAHHRAQVFLKFLLYAGRDARPLTPPAPVIPWSKLTTQQIADDYLSEDRLPEVPHIRLVGGGPEPRIEDVLTVPELACPWEAFDGAGVLPSAHQQSHAGAGVGFTIVMTFQLEDLRPPTTDEPSIEVVNLIQIDEKSASSDRAGAPGPPLVGLAASIIRRPDGAATVMQLHYTSTSFAFAEPSAKSGKMPPNASTTVVFGIGGEMQKSSSDNLGSYSALSTAANSLDSSGKHAASPRHLVLIPNRTYSLLLAHAAPPLAPSGSSDSPPSSRLPSKDMHTPVSLYLDGELIDVRRCVWPRVRPSIEAPASLRSVGDGITKRQLRAEFGGTPALSPLPPRHMSTASPSSNTPAATESGKGSEGAIAGEPTWALRLYTPLYVLRVHLPTSPLPSVGAGPDSAFLIHQLLLPSSYTAHGYTHESSPTSAGTSGGQTADSQSRNGSTAGLGRFLTYAGSMKVNLRLDERSVPQLTSLNGTNHNLNADRRAHAEKMREHALRERRRRLVCAVAGSGSDMVPSTPKSGLGTALEGASGLSPSGFGSLIAGKGRKSRASSSAAEVDPSIAARFALDFWGERQYGMYLSLDLASPRPHSSHDTGIRFGNRAKKWSSRTGADTIEHRLKDSWIERRFKGACMPPRHLLVQLYNSLTASCEAVGGIPVVLELLRLSSWVDPTLNLPVIPGESATTGASRPSIFILLLDLVLLLIGGETSWRTSEEAERTGAWEVLKFILERNARLVIPKPAGQTDENANVTRGWATSEAASFGVLRLLFEAVGRRYVLNKSNSVSPSRISASASASRHDGAIVADDSTWALVNPLLYRLILLDPRTFRFCPTAVRHQHLLHFQALLRDSDYRNFNARRVAKMGIMRRLLSAWNTRLFETSRRFAPIAQSDAGQSTSAHDDNSLEDDLVAAVFTILKVQANDTNVRTITAFLATASDGTTGNPFQRARSSSRAATTRSNSNEVEKLAVKMLVSLFSILKERPNILLRLSASADVRWLVPILAGWKYGESDFHHPEAPASELRTEKLSVLNVVQSILPLNQAGELAITRSLNERMLSTASAKRSQFTQHHRSQSVKTALELLVLLCSTSMRQAQGPQDEARHTESQPAQRNYADRLNATGGFRVLEDSLAAEWNSPGILPLCWAMLFGLPAVPSLSTNGLQSTAASLLEAFGPSRYTTVRNPRALRLILACWCRGLVDLLANRGSRRPNSDYGSVAKASSPQTRQNSRPRSRSMHVGNKEQSYILDQQILEATFSLVEQHCDRRMRREEFRETMFNPATLRILMEALLPIISTRSASSASTETEEDLPERLASRALHLLTRLVTDSVLATNSLDIVEALLSAIPPEDTAQKSVLRCAVLDAILENIARSIGVDLPTDATAGERPKSNNSSLLPFAMLIAQCSEELLSGLFLSSSLLLRLQSGLSEQLIRHDQNAHTTSTSVRQRAKTRSLLLSSMVRVHYVQLVSDGFVSHACRSILDHREWLFGPENTDNNFFQCVLNRAFCVLRHGTTAQERELGFELLCAVTLARPAVAEAGLLLEYSAADILQSSPGSVLGLFDACPEKDTSNTLPYQDSWMVFVKSHESLRRAAHLDRVARIRRTLQLQGPHQSSSRSSELKLRHWHDKMCQSEYARLSRFEQDAREVVRFAKKHQEAMYFDIHRCNSFLDETDVRTDSKGLDPTEGPRRMRKIFHPLQAEAHGVEAFSILPEHNPELVAVSSGKPQRLQSSGNDASAEETLQDKVSQIGQGSEQSTDGQADEEDAKSGVDEQDDDKFRHVLRALDRGDVIDDVFNTSRVVSIECRGTLAIIGRSKLYLLDDYFQRPNGELVNAWEAPAEERDAVVFAALPSSAVQRSTLLLQLDGEARTRKWSWEEIAACFRRTWLHRKTALELFFTDGQSCLLVLPSAELASRLHDSIRFRAPRSVRTAELALSGLSGTSPGSSGFRSRFNNAAAEAWRGRSSAPGALTQAWVENRISNFEYLMNLNSLSGRTYNDFTQYPVMPWILADYTSESLDLSSSSIYRDLTLPMGAQTPARKLEVRERYEQLLEMSEDSNAAFHYGTFFSTATVVSAYLVRVRPYNHVLIALQGGSFDLADRTFSSVGQAWLSASELSRGDVRELTPEFFYLPEMFLNTNRFNFGTTQAGEVIDNVELPPWAKGDPETFVKLHREALESDYVSANLHSWIDLIFGWRSRGAPAIEACNCFHPLSYETSVDLANIESNLERQATAQAIHNFGQMPQQLFTAPHPQRWPRTDHRRIDRLSIEEYPWLMIPSFCPVQEIDAEVHTIDLTQGGPQTFGPFAVPLHDCEVLLSIHKETQSATATQFATSQAPTLPTVTECIIGTEITCITGAGHGVFAIGAADGTVAMCLADRHGAQISILNVLRGHTAPIQCMHASSEWSLLITSSTDGSVFLWSTNRMECLTRLPTAGAATQLISVDKNHGYIATCSASVLSLWTVNAEPLAELDIEHHRLGPISALAFLDADVLGPGRLAVLLTGHEGKVASWECVLDAETGSRSGHHWVLRQQYVFQRNDQRYPRSLGRVTAIVASRTRMLTGDARGSLYQWSIPGSEEQGRMQLNTEAVLGGRCAACEKRFGVLETRRVCGGCGGTFCSACAVAETSPQLKVQR</sequence>
<dbReference type="Gene3D" id="2.30.29.30">
    <property type="entry name" value="Pleckstrin-homology domain (PH domain)/Phosphotyrosine-binding domain (PTB)"/>
    <property type="match status" value="1"/>
</dbReference>
<evidence type="ECO:0000313" key="5">
    <source>
        <dbReference type="EMBL" id="KAK0548551.1"/>
    </source>
</evidence>
<dbReference type="Pfam" id="PF02138">
    <property type="entry name" value="Beach"/>
    <property type="match status" value="1"/>
</dbReference>
<dbReference type="SMART" id="SM00320">
    <property type="entry name" value="WD40"/>
    <property type="match status" value="3"/>
</dbReference>
<dbReference type="SUPFAM" id="SSF50978">
    <property type="entry name" value="WD40 repeat-like"/>
    <property type="match status" value="1"/>
</dbReference>
<feature type="compositionally biased region" description="Low complexity" evidence="2">
    <location>
        <begin position="418"/>
        <end position="433"/>
    </location>
</feature>
<dbReference type="CDD" id="cd06071">
    <property type="entry name" value="Beach"/>
    <property type="match status" value="1"/>
</dbReference>
<evidence type="ECO:0000256" key="2">
    <source>
        <dbReference type="SAM" id="MobiDB-lite"/>
    </source>
</evidence>
<dbReference type="PROSITE" id="PS50294">
    <property type="entry name" value="WD_REPEATS_REGION"/>
    <property type="match status" value="1"/>
</dbReference>
<dbReference type="InterPro" id="IPR001680">
    <property type="entry name" value="WD40_rpt"/>
</dbReference>
<feature type="domain" description="BEACH-type PH" evidence="4">
    <location>
        <begin position="1939"/>
        <end position="2074"/>
    </location>
</feature>
<dbReference type="Proteomes" id="UP001176517">
    <property type="component" value="Unassembled WGS sequence"/>
</dbReference>
<feature type="region of interest" description="Disordered" evidence="2">
    <location>
        <begin position="576"/>
        <end position="602"/>
    </location>
</feature>
<organism evidence="5 6">
    <name type="scientific">Tilletia horrida</name>
    <dbReference type="NCBI Taxonomy" id="155126"/>
    <lineage>
        <taxon>Eukaryota</taxon>
        <taxon>Fungi</taxon>
        <taxon>Dikarya</taxon>
        <taxon>Basidiomycota</taxon>
        <taxon>Ustilaginomycotina</taxon>
        <taxon>Exobasidiomycetes</taxon>
        <taxon>Tilletiales</taxon>
        <taxon>Tilletiaceae</taxon>
        <taxon>Tilletia</taxon>
    </lineage>
</organism>
<keyword evidence="6" id="KW-1185">Reference proteome</keyword>
<dbReference type="Pfam" id="PF14844">
    <property type="entry name" value="PH_BEACH"/>
    <property type="match status" value="1"/>
</dbReference>
<feature type="compositionally biased region" description="Polar residues" evidence="2">
    <location>
        <begin position="1375"/>
        <end position="1384"/>
    </location>
</feature>
<feature type="region of interest" description="Disordered" evidence="2">
    <location>
        <begin position="132"/>
        <end position="161"/>
    </location>
</feature>
<dbReference type="PROSITE" id="PS50197">
    <property type="entry name" value="BEACH"/>
    <property type="match status" value="1"/>
</dbReference>
<feature type="region of interest" description="Disordered" evidence="2">
    <location>
        <begin position="418"/>
        <end position="439"/>
    </location>
</feature>
<keyword evidence="1" id="KW-0853">WD repeat</keyword>
<dbReference type="PANTHER" id="PTHR13743">
    <property type="entry name" value="BEIGE/BEACH-RELATED"/>
    <property type="match status" value="1"/>
</dbReference>
<feature type="region of interest" description="Disordered" evidence="2">
    <location>
        <begin position="1873"/>
        <end position="1926"/>
    </location>
</feature>
<dbReference type="InterPro" id="IPR036372">
    <property type="entry name" value="BEACH_dom_sf"/>
</dbReference>
<feature type="compositionally biased region" description="Polar residues" evidence="2">
    <location>
        <begin position="1877"/>
        <end position="1888"/>
    </location>
</feature>
<feature type="compositionally biased region" description="Low complexity" evidence="2">
    <location>
        <begin position="502"/>
        <end position="516"/>
    </location>
</feature>
<feature type="region of interest" description="Disordered" evidence="2">
    <location>
        <begin position="1365"/>
        <end position="1395"/>
    </location>
</feature>
<dbReference type="InterPro" id="IPR015943">
    <property type="entry name" value="WD40/YVTN_repeat-like_dom_sf"/>
</dbReference>
<dbReference type="PROSITE" id="PS51783">
    <property type="entry name" value="PH_BEACH"/>
    <property type="match status" value="1"/>
</dbReference>
<feature type="compositionally biased region" description="Polar residues" evidence="2">
    <location>
        <begin position="1897"/>
        <end position="1912"/>
    </location>
</feature>
<dbReference type="CDD" id="cd00065">
    <property type="entry name" value="FYVE_like_SF"/>
    <property type="match status" value="1"/>
</dbReference>
<dbReference type="InterPro" id="IPR023362">
    <property type="entry name" value="PH-BEACH_dom"/>
</dbReference>
<dbReference type="Gene3D" id="2.130.10.10">
    <property type="entry name" value="YVTN repeat-like/Quinoprotein amine dehydrogenase"/>
    <property type="match status" value="1"/>
</dbReference>
<name>A0AAN6GSW8_9BASI</name>